<evidence type="ECO:0000313" key="2">
    <source>
        <dbReference type="Proteomes" id="UP001142175"/>
    </source>
</evidence>
<gene>
    <name evidence="1" type="ORF">NU887_08690</name>
</gene>
<dbReference type="InterPro" id="IPR039437">
    <property type="entry name" value="FrzH/put_lumazine-bd"/>
</dbReference>
<keyword evidence="2" id="KW-1185">Reference proteome</keyword>
<name>A0A9X2P4F9_9BACT</name>
<comment type="caution">
    <text evidence="1">The sequence shown here is derived from an EMBL/GenBank/DDBJ whole genome shotgun (WGS) entry which is preliminary data.</text>
</comment>
<dbReference type="Gene3D" id="3.10.450.50">
    <property type="match status" value="1"/>
</dbReference>
<dbReference type="InterPro" id="IPR032710">
    <property type="entry name" value="NTF2-like_dom_sf"/>
</dbReference>
<dbReference type="Pfam" id="PF12893">
    <property type="entry name" value="Lumazine_bd_2"/>
    <property type="match status" value="1"/>
</dbReference>
<reference evidence="1" key="1">
    <citation type="submission" date="2022-08" db="EMBL/GenBank/DDBJ databases">
        <authorList>
            <person name="Zhang D."/>
        </authorList>
    </citation>
    <scope>NUCLEOTIDE SEQUENCE</scope>
    <source>
        <strain evidence="1">XJ19-11</strain>
    </source>
</reference>
<dbReference type="SUPFAM" id="SSF54427">
    <property type="entry name" value="NTF2-like"/>
    <property type="match status" value="1"/>
</dbReference>
<dbReference type="EMBL" id="JANSUY010000004">
    <property type="protein sequence ID" value="MCR9015112.1"/>
    <property type="molecule type" value="Genomic_DNA"/>
</dbReference>
<accession>A0A9X2P4F9</accession>
<evidence type="ECO:0000313" key="1">
    <source>
        <dbReference type="EMBL" id="MCR9015112.1"/>
    </source>
</evidence>
<proteinExistence type="predicted"/>
<dbReference type="AlphaFoldDB" id="A0A9X2P4F9"/>
<organism evidence="1 2">
    <name type="scientific">Aquiflexum gelatinilyticum</name>
    <dbReference type="NCBI Taxonomy" id="2961943"/>
    <lineage>
        <taxon>Bacteria</taxon>
        <taxon>Pseudomonadati</taxon>
        <taxon>Bacteroidota</taxon>
        <taxon>Cytophagia</taxon>
        <taxon>Cytophagales</taxon>
        <taxon>Cyclobacteriaceae</taxon>
        <taxon>Aquiflexum</taxon>
    </lineage>
</organism>
<sequence length="140" mass="16617">MKYLFIIYLLLFPLQIFCQSEKEEKEDIAATVQLYFDGMIQRDKGKLEQAFLPDARLIGYRGENLTITSFEDWANGTANGEKRDPSKFENRLLEIEIKGNTALAKTELFWPGIYYYDYLTLIKIEGKWKIVHKTWYEEKR</sequence>
<dbReference type="RefSeq" id="WP_258422971.1">
    <property type="nucleotide sequence ID" value="NZ_JANAEZ010000002.1"/>
</dbReference>
<dbReference type="Proteomes" id="UP001142175">
    <property type="component" value="Unassembled WGS sequence"/>
</dbReference>
<protein>
    <submittedName>
        <fullName evidence="1">Nuclear transport factor 2 family protein</fullName>
    </submittedName>
</protein>